<protein>
    <recommendedName>
        <fullName evidence="3">Ribosomal protein L2</fullName>
    </recommendedName>
</protein>
<sequence>MGEVGAEEHARCECGCAGILKGVGTILMTRGECGASSPPRRVIRGQRGHLARTVSHQITKHSSASWTYGGRKYGGRIARSFSFTTSTPHTPRKTINSLLQAFYFVHPPNHLNESFNPVDWSGSTSHGKKKEEKGYASHFAACYNSM</sequence>
<dbReference type="Proteomes" id="UP001054837">
    <property type="component" value="Unassembled WGS sequence"/>
</dbReference>
<name>A0AAV4WWL8_9ARAC</name>
<dbReference type="AlphaFoldDB" id="A0AAV4WWL8"/>
<comment type="caution">
    <text evidence="1">The sequence shown here is derived from an EMBL/GenBank/DDBJ whole genome shotgun (WGS) entry which is preliminary data.</text>
</comment>
<evidence type="ECO:0000313" key="2">
    <source>
        <dbReference type="Proteomes" id="UP001054837"/>
    </source>
</evidence>
<keyword evidence="2" id="KW-1185">Reference proteome</keyword>
<reference evidence="1 2" key="1">
    <citation type="submission" date="2021-06" db="EMBL/GenBank/DDBJ databases">
        <title>Caerostris darwini draft genome.</title>
        <authorList>
            <person name="Kono N."/>
            <person name="Arakawa K."/>
        </authorList>
    </citation>
    <scope>NUCLEOTIDE SEQUENCE [LARGE SCALE GENOMIC DNA]</scope>
</reference>
<evidence type="ECO:0008006" key="3">
    <source>
        <dbReference type="Google" id="ProtNLM"/>
    </source>
</evidence>
<gene>
    <name evidence="1" type="ORF">CDAR_513431</name>
</gene>
<organism evidence="1 2">
    <name type="scientific">Caerostris darwini</name>
    <dbReference type="NCBI Taxonomy" id="1538125"/>
    <lineage>
        <taxon>Eukaryota</taxon>
        <taxon>Metazoa</taxon>
        <taxon>Ecdysozoa</taxon>
        <taxon>Arthropoda</taxon>
        <taxon>Chelicerata</taxon>
        <taxon>Arachnida</taxon>
        <taxon>Araneae</taxon>
        <taxon>Araneomorphae</taxon>
        <taxon>Entelegynae</taxon>
        <taxon>Araneoidea</taxon>
        <taxon>Araneidae</taxon>
        <taxon>Caerostris</taxon>
    </lineage>
</organism>
<accession>A0AAV4WWL8</accession>
<evidence type="ECO:0000313" key="1">
    <source>
        <dbReference type="EMBL" id="GIY86330.1"/>
    </source>
</evidence>
<dbReference type="EMBL" id="BPLQ01015184">
    <property type="protein sequence ID" value="GIY86330.1"/>
    <property type="molecule type" value="Genomic_DNA"/>
</dbReference>
<proteinExistence type="predicted"/>